<dbReference type="RefSeq" id="WP_055942630.1">
    <property type="nucleotide sequence ID" value="NZ_JAQDCV010000001.1"/>
</dbReference>
<accession>A0AAW3JX34</accession>
<comment type="caution">
    <text evidence="3">The sequence shown here is derived from an EMBL/GenBank/DDBJ whole genome shotgun (WGS) entry which is preliminary data.</text>
</comment>
<feature type="compositionally biased region" description="Basic and acidic residues" evidence="1">
    <location>
        <begin position="82"/>
        <end position="94"/>
    </location>
</feature>
<keyword evidence="2" id="KW-1133">Transmembrane helix</keyword>
<keyword evidence="2" id="KW-0472">Membrane</keyword>
<keyword evidence="4" id="KW-1185">Reference proteome</keyword>
<evidence type="ECO:0008006" key="5">
    <source>
        <dbReference type="Google" id="ProtNLM"/>
    </source>
</evidence>
<feature type="region of interest" description="Disordered" evidence="1">
    <location>
        <begin position="75"/>
        <end position="100"/>
    </location>
</feature>
<protein>
    <recommendedName>
        <fullName evidence="5">DUF4179 domain-containing protein</fullName>
    </recommendedName>
</protein>
<evidence type="ECO:0000256" key="2">
    <source>
        <dbReference type="SAM" id="Phobius"/>
    </source>
</evidence>
<sequence>MSEKKAEKLMYAIGGVSEEMLKEAEDYSENIKKMSFRRKRLKKYAKTVFAVGTAAAVIGCALFVYEKPKKSYKNELSSTGKTVEKNYDKSKNDDSMDESETFKYASENIHIYIYNPEITEEEIQDSDGTQTSVLQDIAAGYDENVSDTQKNKKSGTEDGVSADYDKTEEKNSGSAKSGDNCADGTEIRTNKKQKLKVHATKDGETTKIQFILQFGKSGDGGTYICNVKETNAGMSIEKTVLSDKDSNWKENKKAKVVCKSGTKLMFTANITKKQQSEEDIKLLEINVKFKEKGDKTTDGFNMTVRKENDGYYSYMKK</sequence>
<proteinExistence type="predicted"/>
<evidence type="ECO:0000313" key="4">
    <source>
        <dbReference type="Proteomes" id="UP000050833"/>
    </source>
</evidence>
<gene>
    <name evidence="3" type="ORF">APZ18_06175</name>
</gene>
<dbReference type="Proteomes" id="UP000050833">
    <property type="component" value="Unassembled WGS sequence"/>
</dbReference>
<feature type="region of interest" description="Disordered" evidence="1">
    <location>
        <begin position="144"/>
        <end position="187"/>
    </location>
</feature>
<reference evidence="3 4" key="1">
    <citation type="submission" date="2015-10" db="EMBL/GenBank/DDBJ databases">
        <title>Butyribacter intestini gen. nov., sp. nov., a butyric acid-producing bacterium of the family Lachnospiraceae isolated from the human faeces.</title>
        <authorList>
            <person name="Zou Y."/>
            <person name="Xue W."/>
            <person name="Luo G."/>
            <person name="Lv M."/>
        </authorList>
    </citation>
    <scope>NUCLEOTIDE SEQUENCE [LARGE SCALE GENOMIC DNA]</scope>
    <source>
        <strain evidence="3 4">TF01-11</strain>
    </source>
</reference>
<keyword evidence="2" id="KW-0812">Transmembrane</keyword>
<dbReference type="AlphaFoldDB" id="A0AAW3JX34"/>
<dbReference type="EMBL" id="LLKB01000001">
    <property type="protein sequence ID" value="KQC86748.1"/>
    <property type="molecule type" value="Genomic_DNA"/>
</dbReference>
<feature type="transmembrane region" description="Helical" evidence="2">
    <location>
        <begin position="44"/>
        <end position="65"/>
    </location>
</feature>
<evidence type="ECO:0000313" key="3">
    <source>
        <dbReference type="EMBL" id="KQC86748.1"/>
    </source>
</evidence>
<evidence type="ECO:0000256" key="1">
    <source>
        <dbReference type="SAM" id="MobiDB-lite"/>
    </source>
</evidence>
<name>A0AAW3JX34_9FIRM</name>
<organism evidence="3 4">
    <name type="scientific">Butyribacter intestini</name>
    <dbReference type="NCBI Taxonomy" id="1703332"/>
    <lineage>
        <taxon>Bacteria</taxon>
        <taxon>Bacillati</taxon>
        <taxon>Bacillota</taxon>
        <taxon>Clostridia</taxon>
        <taxon>Lachnospirales</taxon>
        <taxon>Lachnospiraceae</taxon>
        <taxon>Butyribacter</taxon>
    </lineage>
</organism>